<dbReference type="Gene3D" id="3.40.50.1460">
    <property type="match status" value="1"/>
</dbReference>
<dbReference type="InterPro" id="IPR029030">
    <property type="entry name" value="Caspase-like_dom_sf"/>
</dbReference>
<keyword evidence="2" id="KW-1133">Transmembrane helix</keyword>
<evidence type="ECO:0000256" key="1">
    <source>
        <dbReference type="SAM" id="MobiDB-lite"/>
    </source>
</evidence>
<dbReference type="Pfam" id="PF00400">
    <property type="entry name" value="WD40"/>
    <property type="match status" value="2"/>
</dbReference>
<dbReference type="SUPFAM" id="SSF52129">
    <property type="entry name" value="Caspase-like"/>
    <property type="match status" value="1"/>
</dbReference>
<dbReference type="SMART" id="SM00320">
    <property type="entry name" value="WD40"/>
    <property type="match status" value="6"/>
</dbReference>
<dbReference type="InterPro" id="IPR015943">
    <property type="entry name" value="WD40/YVTN_repeat-like_dom_sf"/>
</dbReference>
<dbReference type="InterPro" id="IPR011044">
    <property type="entry name" value="Quino_amine_DH_bsu"/>
</dbReference>
<evidence type="ECO:0000313" key="4">
    <source>
        <dbReference type="Proteomes" id="UP000315724"/>
    </source>
</evidence>
<keyword evidence="2" id="KW-0472">Membrane</keyword>
<dbReference type="Gene3D" id="2.130.10.10">
    <property type="entry name" value="YVTN repeat-like/Quinoprotein amine dehydrogenase"/>
    <property type="match status" value="5"/>
</dbReference>
<proteinExistence type="predicted"/>
<evidence type="ECO:0000313" key="3">
    <source>
        <dbReference type="EMBL" id="QDT32789.1"/>
    </source>
</evidence>
<dbReference type="EMBL" id="CP036267">
    <property type="protein sequence ID" value="QDT32789.1"/>
    <property type="molecule type" value="Genomic_DNA"/>
</dbReference>
<dbReference type="InterPro" id="IPR001680">
    <property type="entry name" value="WD40_rpt"/>
</dbReference>
<evidence type="ECO:0000256" key="2">
    <source>
        <dbReference type="SAM" id="Phobius"/>
    </source>
</evidence>
<dbReference type="OrthoDB" id="9806985at2"/>
<dbReference type="NCBIfam" id="TIGR02098">
    <property type="entry name" value="MJ0042_CXXC"/>
    <property type="match status" value="1"/>
</dbReference>
<dbReference type="PANTHER" id="PTHR19879:SF9">
    <property type="entry name" value="TRANSCRIPTION INITIATION FACTOR TFIID SUBUNIT 5"/>
    <property type="match status" value="1"/>
</dbReference>
<dbReference type="RefSeq" id="WP_145205951.1">
    <property type="nucleotide sequence ID" value="NZ_CP036267.1"/>
</dbReference>
<dbReference type="InterPro" id="IPR011723">
    <property type="entry name" value="Znf/thioredoxin_put"/>
</dbReference>
<keyword evidence="4" id="KW-1185">Reference proteome</keyword>
<reference evidence="3 4" key="1">
    <citation type="submission" date="2019-02" db="EMBL/GenBank/DDBJ databases">
        <title>Deep-cultivation of Planctomycetes and their phenomic and genomic characterization uncovers novel biology.</title>
        <authorList>
            <person name="Wiegand S."/>
            <person name="Jogler M."/>
            <person name="Boedeker C."/>
            <person name="Pinto D."/>
            <person name="Vollmers J."/>
            <person name="Rivas-Marin E."/>
            <person name="Kohn T."/>
            <person name="Peeters S.H."/>
            <person name="Heuer A."/>
            <person name="Rast P."/>
            <person name="Oberbeckmann S."/>
            <person name="Bunk B."/>
            <person name="Jeske O."/>
            <person name="Meyerdierks A."/>
            <person name="Storesund J.E."/>
            <person name="Kallscheuer N."/>
            <person name="Luecker S."/>
            <person name="Lage O.M."/>
            <person name="Pohl T."/>
            <person name="Merkel B.J."/>
            <person name="Hornburger P."/>
            <person name="Mueller R.-W."/>
            <person name="Bruemmer F."/>
            <person name="Labrenz M."/>
            <person name="Spormann A.M."/>
            <person name="Op den Camp H."/>
            <person name="Overmann J."/>
            <person name="Amann R."/>
            <person name="Jetten M.S.M."/>
            <person name="Mascher T."/>
            <person name="Medema M.H."/>
            <person name="Devos D.P."/>
            <person name="Kaster A.-K."/>
            <person name="Ovreas L."/>
            <person name="Rohde M."/>
            <person name="Galperin M.Y."/>
            <person name="Jogler C."/>
        </authorList>
    </citation>
    <scope>NUCLEOTIDE SEQUENCE [LARGE SCALE GENOMIC DNA]</scope>
    <source>
        <strain evidence="3 4">Mal48</strain>
    </source>
</reference>
<feature type="transmembrane region" description="Helical" evidence="2">
    <location>
        <begin position="62"/>
        <end position="83"/>
    </location>
</feature>
<dbReference type="KEGG" id="tpol:Mal48_20360"/>
<name>A0A517QMB9_9PLAN</name>
<dbReference type="SUPFAM" id="SSF50998">
    <property type="entry name" value="Quinoprotein alcohol dehydrogenase-like"/>
    <property type="match status" value="1"/>
</dbReference>
<gene>
    <name evidence="3" type="ORF">Mal48_20360</name>
</gene>
<feature type="region of interest" description="Disordered" evidence="1">
    <location>
        <begin position="96"/>
        <end position="116"/>
    </location>
</feature>
<dbReference type="PANTHER" id="PTHR19879">
    <property type="entry name" value="TRANSCRIPTION INITIATION FACTOR TFIID"/>
    <property type="match status" value="1"/>
</dbReference>
<organism evidence="3 4">
    <name type="scientific">Thalassoglobus polymorphus</name>
    <dbReference type="NCBI Taxonomy" id="2527994"/>
    <lineage>
        <taxon>Bacteria</taxon>
        <taxon>Pseudomonadati</taxon>
        <taxon>Planctomycetota</taxon>
        <taxon>Planctomycetia</taxon>
        <taxon>Planctomycetales</taxon>
        <taxon>Planctomycetaceae</taxon>
        <taxon>Thalassoglobus</taxon>
    </lineage>
</organism>
<dbReference type="Proteomes" id="UP000315724">
    <property type="component" value="Chromosome"/>
</dbReference>
<protein>
    <submittedName>
        <fullName evidence="3">Caspase domain protein</fullName>
    </submittedName>
</protein>
<dbReference type="SUPFAM" id="SSF50969">
    <property type="entry name" value="YVTN repeat-like/Quinoprotein amine dehydrogenase"/>
    <property type="match status" value="2"/>
</dbReference>
<keyword evidence="2" id="KW-0812">Transmembrane</keyword>
<feature type="compositionally biased region" description="Polar residues" evidence="1">
    <location>
        <begin position="103"/>
        <end position="112"/>
    </location>
</feature>
<accession>A0A517QMB9</accession>
<dbReference type="InterPro" id="IPR011047">
    <property type="entry name" value="Quinoprotein_ADH-like_sf"/>
</dbReference>
<sequence length="1731" mass="189897">MKIEFQCDHCGRQYRVTENMNGKRIRCKECKHSILVGKEASSEGKQQQQQQQQQKDSSSGSLIFRFLVAVCVLMFVGVSYTIWHLETEKQKLAEAEQQKQDEIQQTPSNSDGTIAATDDSTEVQDSIDASNPALPVIETADAIPEPELQRLEEINRVKPVPVDWQEILATVNAPDFDRFGKQLATTEAVVEVTCPPDTTIQIGSLVTHDSASMTIPNLAPRAISKRTLKVKFADGATASRDVYVQAGRVTRLSVSPADSQRPQSIAAAKKHSSKIEHVEYSSDGTALLTKSHQEVILWDVSSGHQMWTYIPPKDSHASFQIATFTADGESVVTKEKRYLGPLPPDQQSKKTRGRGPAAIRRQLVHRLTRWSLESGESLESKEISGVSERKVQIKNELALMKQMADMLRGKQSSNHFPVNDSLRIAGGKLFGWRPRVGAGDPYSLIDLGTGEAVVDVPITREMETHRWGPWFLSSQADKLLLGLDYQSRDEECALFELNGETEPQNISKDRDDLTAALFAPDGSWLVMTEEDATRIIDATTYQQKHLLLGDYSIQHLTGSPVTMAVSGDSQYLAASVKWTTYRSRVSTDSHAAIFIWAPKQGELVRRIDLPGETSLLTFSPDNSQLCAVTGEKIILIPLESAGERINAIVLEEDLLPESQVVFDSDEKSYQVLGALADSDHPELCEGITVQGAKGARGDRYDPIFHRLVKGKIEAEKQEGEVTSISASPDGKWIVTGLSQNSQYSSGGQPLAVVYDRRTLRKHRQLKIGIGANQRYTKTRFTKSGLLMTATTADDQVHFSVWDPGTGKQLRKSVCVQKGFWISKTAISPDGRFVAASCGPVAILWDASSGQELARFPAAMKKDPAILHVAFSHDGEKVLIGEAKIIRFWDTNTRNDAPAILYTHPLSQTSIDIDPAGNRLAASFADPLDRKAKSIVWDLNRGVPIYQANVPQHDSLYLSPDGTRMLLSSEHLVNIDTSTVVEAHQGLTSDWHQNISPFSPSGMQIVCSKANNNGYAPAKERAAIDAWTGEYQSGWWFDHLGEISNKNRFSHCHALLANRMAISMNGVSITVVDTETQQLIRSISAQDTADEGVGGFVGMALSPDGKYLAAGASGTVLLYDLSTGERIPLEHKKSQKNDRTRTDMRDAFLRRVRTLQFSSDGSKLLARSMSLQSDTPRPLGAVIWDLETKKQLFRTIEGRERSQLVRGGLSQDGNKVLFAAPEDADFTAGVWDLKGKELLVKVPETSTRVCMNSQGTKLICGQADGSVKIYDILSGEELIRLFVFEDGWVAVTPQGYFDGSPAGREQVYFQLEGSVTALPLERFFSKFYYPGLLGAVWNGERPISDGIAPKTKAPQIQILASNSQDDPANATVDIAVTDLGGGVSIPWITQNGVRISDGKKISGDAKSEVWRFTASLVPGRNMIEAHCTSANGLIVSEPAKTSLEFQGRVGKPDLYVVSIGVNKYRDDSGVSPLDFCVSDAKAISELFQTRTEGIYEKIHVTELLDEEATRANILNALGQLSVRCRPQDTLVVYVASHGLTVGQRFFILPQEFRLPASEPTQESTTSNETTAVALRGTTERQRTDMVRQQGLAVDQITDQLAQIPTLRRVLIFDTCQSGGATQLIGQQRNPFGFRGAVERSGQGVFVIAATSADELAAESKELGHSLLTYALLESVGAADSRVQSQATGQPVNVDSWFKSAAKRVPGLYEKYIGRPQQIEISGSAIGFPILVN</sequence>